<dbReference type="Proteomes" id="UP001432039">
    <property type="component" value="Chromosome"/>
</dbReference>
<dbReference type="EMBL" id="CP108090">
    <property type="protein sequence ID" value="WUQ14122.1"/>
    <property type="molecule type" value="Genomic_DNA"/>
</dbReference>
<organism evidence="1 2">
    <name type="scientific">Streptomyces virginiae</name>
    <name type="common">Streptomyces cinnamonensis</name>
    <dbReference type="NCBI Taxonomy" id="1961"/>
    <lineage>
        <taxon>Bacteria</taxon>
        <taxon>Bacillati</taxon>
        <taxon>Actinomycetota</taxon>
        <taxon>Actinomycetes</taxon>
        <taxon>Kitasatosporales</taxon>
        <taxon>Streptomycetaceae</taxon>
        <taxon>Streptomyces</taxon>
    </lineage>
</organism>
<evidence type="ECO:0000313" key="1">
    <source>
        <dbReference type="EMBL" id="WUQ14122.1"/>
    </source>
</evidence>
<dbReference type="RefSeq" id="WP_328962939.1">
    <property type="nucleotide sequence ID" value="NZ_CP108090.1"/>
</dbReference>
<accession>A0ABZ1TFP4</accession>
<keyword evidence="2" id="KW-1185">Reference proteome</keyword>
<gene>
    <name evidence="1" type="ORF">OG517_23345</name>
</gene>
<sequence length="75" mass="8184">MRSTRPTTTQTTCDCEDCPSYTLTGHMRRTTDQAAQHHQQAAADGWSDVEGRDYCPGCPPAVPVGEHDHAGLWVA</sequence>
<name>A0ABZ1TFP4_STRVG</name>
<reference evidence="1" key="1">
    <citation type="submission" date="2022-10" db="EMBL/GenBank/DDBJ databases">
        <title>The complete genomes of actinobacterial strains from the NBC collection.</title>
        <authorList>
            <person name="Joergensen T.S."/>
            <person name="Alvarez Arevalo M."/>
            <person name="Sterndorff E.B."/>
            <person name="Faurdal D."/>
            <person name="Vuksanovic O."/>
            <person name="Mourched A.-S."/>
            <person name="Charusanti P."/>
            <person name="Shaw S."/>
            <person name="Blin K."/>
            <person name="Weber T."/>
        </authorList>
    </citation>
    <scope>NUCLEOTIDE SEQUENCE</scope>
    <source>
        <strain evidence="1">NBC_00248</strain>
    </source>
</reference>
<proteinExistence type="predicted"/>
<evidence type="ECO:0000313" key="2">
    <source>
        <dbReference type="Proteomes" id="UP001432039"/>
    </source>
</evidence>
<protein>
    <submittedName>
        <fullName evidence="1">Uncharacterized protein</fullName>
    </submittedName>
</protein>